<sequence>MQFTFKTGLTGNLDHGDILNDQGIRFDRTGDALYKAGCG</sequence>
<evidence type="ECO:0000313" key="2">
    <source>
        <dbReference type="Proteomes" id="UP001057375"/>
    </source>
</evidence>
<organism evidence="1 2">
    <name type="scientific">Aduncisulcus paluster</name>
    <dbReference type="NCBI Taxonomy" id="2918883"/>
    <lineage>
        <taxon>Eukaryota</taxon>
        <taxon>Metamonada</taxon>
        <taxon>Carpediemonas-like organisms</taxon>
        <taxon>Aduncisulcus</taxon>
    </lineage>
</organism>
<dbReference type="EMBL" id="BQXS01002920">
    <property type="protein sequence ID" value="GKT33440.1"/>
    <property type="molecule type" value="Genomic_DNA"/>
</dbReference>
<protein>
    <submittedName>
        <fullName evidence="1">Uncharacterized protein</fullName>
    </submittedName>
</protein>
<evidence type="ECO:0000313" key="1">
    <source>
        <dbReference type="EMBL" id="GKT33440.1"/>
    </source>
</evidence>
<reference evidence="1" key="1">
    <citation type="submission" date="2022-03" db="EMBL/GenBank/DDBJ databases">
        <title>Draft genome sequence of Aduncisulcus paluster, a free-living microaerophilic Fornicata.</title>
        <authorList>
            <person name="Yuyama I."/>
            <person name="Kume K."/>
            <person name="Tamura T."/>
            <person name="Inagaki Y."/>
            <person name="Hashimoto T."/>
        </authorList>
    </citation>
    <scope>NUCLEOTIDE SEQUENCE</scope>
    <source>
        <strain evidence="1">NY0171</strain>
    </source>
</reference>
<proteinExistence type="predicted"/>
<accession>A0ABQ5KLQ8</accession>
<gene>
    <name evidence="1" type="ORF">ADUPG1_002492</name>
</gene>
<name>A0ABQ5KLQ8_9EUKA</name>
<dbReference type="Proteomes" id="UP001057375">
    <property type="component" value="Unassembled WGS sequence"/>
</dbReference>
<feature type="non-terminal residue" evidence="1">
    <location>
        <position position="39"/>
    </location>
</feature>
<keyword evidence="2" id="KW-1185">Reference proteome</keyword>
<comment type="caution">
    <text evidence="1">The sequence shown here is derived from an EMBL/GenBank/DDBJ whole genome shotgun (WGS) entry which is preliminary data.</text>
</comment>